<keyword evidence="4" id="KW-1185">Reference proteome</keyword>
<dbReference type="CDD" id="cd04301">
    <property type="entry name" value="NAT_SF"/>
    <property type="match status" value="1"/>
</dbReference>
<dbReference type="InterPro" id="IPR016181">
    <property type="entry name" value="Acyl_CoA_acyltransferase"/>
</dbReference>
<name>A0A9W6TWJ0_9STRA</name>
<dbReference type="Proteomes" id="UP001165121">
    <property type="component" value="Unassembled WGS sequence"/>
</dbReference>
<dbReference type="Gene3D" id="3.40.50.150">
    <property type="entry name" value="Vaccinia Virus protein VP39"/>
    <property type="match status" value="1"/>
</dbReference>
<dbReference type="EMBL" id="BSXT01000213">
    <property type="protein sequence ID" value="GMF20926.1"/>
    <property type="molecule type" value="Genomic_DNA"/>
</dbReference>
<dbReference type="PROSITE" id="PS51186">
    <property type="entry name" value="GNAT"/>
    <property type="match status" value="1"/>
</dbReference>
<dbReference type="InterPro" id="IPR029063">
    <property type="entry name" value="SAM-dependent_MTases_sf"/>
</dbReference>
<evidence type="ECO:0000259" key="2">
    <source>
        <dbReference type="PROSITE" id="PS51186"/>
    </source>
</evidence>
<dbReference type="AlphaFoldDB" id="A0A9W6TWJ0"/>
<reference evidence="3" key="1">
    <citation type="submission" date="2023-04" db="EMBL/GenBank/DDBJ databases">
        <title>Phytophthora fragariaefolia NBRC 109709.</title>
        <authorList>
            <person name="Ichikawa N."/>
            <person name="Sato H."/>
            <person name="Tonouchi N."/>
        </authorList>
    </citation>
    <scope>NUCLEOTIDE SEQUENCE</scope>
    <source>
        <strain evidence="3">NBRC 109709</strain>
    </source>
</reference>
<dbReference type="InterPro" id="IPR050769">
    <property type="entry name" value="NAT_camello-type"/>
</dbReference>
<keyword evidence="1" id="KW-0808">Transferase</keyword>
<dbReference type="GO" id="GO:0008080">
    <property type="term" value="F:N-acetyltransferase activity"/>
    <property type="evidence" value="ECO:0007669"/>
    <property type="project" value="InterPro"/>
</dbReference>
<dbReference type="PANTHER" id="PTHR13947:SF37">
    <property type="entry name" value="LD18367P"/>
    <property type="match status" value="1"/>
</dbReference>
<protein>
    <submittedName>
        <fullName evidence="3">Unnamed protein product</fullName>
    </submittedName>
</protein>
<feature type="domain" description="N-acetyltransferase" evidence="2">
    <location>
        <begin position="202"/>
        <end position="377"/>
    </location>
</feature>
<proteinExistence type="predicted"/>
<accession>A0A9W6TWJ0</accession>
<dbReference type="InterPro" id="IPR000182">
    <property type="entry name" value="GNAT_dom"/>
</dbReference>
<dbReference type="SUPFAM" id="SSF55729">
    <property type="entry name" value="Acyl-CoA N-acyltransferases (Nat)"/>
    <property type="match status" value="1"/>
</dbReference>
<organism evidence="3 4">
    <name type="scientific">Phytophthora fragariaefolia</name>
    <dbReference type="NCBI Taxonomy" id="1490495"/>
    <lineage>
        <taxon>Eukaryota</taxon>
        <taxon>Sar</taxon>
        <taxon>Stramenopiles</taxon>
        <taxon>Oomycota</taxon>
        <taxon>Peronosporomycetes</taxon>
        <taxon>Peronosporales</taxon>
        <taxon>Peronosporaceae</taxon>
        <taxon>Phytophthora</taxon>
    </lineage>
</organism>
<evidence type="ECO:0000313" key="3">
    <source>
        <dbReference type="EMBL" id="GMF20926.1"/>
    </source>
</evidence>
<dbReference type="OrthoDB" id="203237at2759"/>
<dbReference type="SUPFAM" id="SSF53335">
    <property type="entry name" value="S-adenosyl-L-methionine-dependent methyltransferases"/>
    <property type="match status" value="1"/>
</dbReference>
<comment type="caution">
    <text evidence="3">The sequence shown here is derived from an EMBL/GenBank/DDBJ whole genome shotgun (WGS) entry which is preliminary data.</text>
</comment>
<sequence>MERLDSTLNAAGMDRSLPTLVLAECVVVRSSFVFGVDTYMSNWPYIHSPSEKGHDEKSATDSDKKSEEVSAFGSTLQQYFAVKGCTLRGARGFRTAADHIRRLLAHAHWKRCRILDMNGVFAACTTPEEKLRLAILEPFDEFPDWVLCNAHYAIYLADNCVDQDKDSLQWTSRFVSHVQQHRSLLTARSVHQQKQPASSEVVVIRSFQHDDLAAVRSLFETTHLEFAKGSRAVRQFVANRLRGPGGDMFDVHHAYQTPNSAGFMMSGFWVAEIGGEIVGCVGVNPLETAPTDDCEQTAELCRLSVSTTVRRRGVASALVETVEAFAASCGAYKKIRLETIGAMEGAQQLYRALGYVEQPENEKQHSSFKLVRFQKTL</sequence>
<dbReference type="PANTHER" id="PTHR13947">
    <property type="entry name" value="GNAT FAMILY N-ACETYLTRANSFERASE"/>
    <property type="match status" value="1"/>
</dbReference>
<gene>
    <name evidence="3" type="ORF">Pfra01_000262600</name>
</gene>
<dbReference type="Gene3D" id="3.40.630.30">
    <property type="match status" value="1"/>
</dbReference>
<evidence type="ECO:0000256" key="1">
    <source>
        <dbReference type="ARBA" id="ARBA00022679"/>
    </source>
</evidence>
<dbReference type="Pfam" id="PF00583">
    <property type="entry name" value="Acetyltransf_1"/>
    <property type="match status" value="1"/>
</dbReference>
<evidence type="ECO:0000313" key="4">
    <source>
        <dbReference type="Proteomes" id="UP001165121"/>
    </source>
</evidence>